<keyword evidence="1" id="KW-1133">Transmembrane helix</keyword>
<comment type="caution">
    <text evidence="2">The sequence shown here is derived from an EMBL/GenBank/DDBJ whole genome shotgun (WGS) entry which is preliminary data.</text>
</comment>
<protein>
    <submittedName>
        <fullName evidence="2">TIGR04086 family membrane protein</fullName>
    </submittedName>
</protein>
<accession>A0A9D1I2M8</accession>
<feature type="transmembrane region" description="Helical" evidence="1">
    <location>
        <begin position="68"/>
        <end position="88"/>
    </location>
</feature>
<evidence type="ECO:0000313" key="3">
    <source>
        <dbReference type="Proteomes" id="UP000824090"/>
    </source>
</evidence>
<evidence type="ECO:0000313" key="2">
    <source>
        <dbReference type="EMBL" id="HIU26073.1"/>
    </source>
</evidence>
<keyword evidence="1" id="KW-0812">Transmembrane</keyword>
<name>A0A9D1I2M8_9FIRM</name>
<proteinExistence type="predicted"/>
<sequence>MEIIRKTLKAYVAALTSFVLLTFALAALISYTAFKESWAFGGLIVIMSLSTALLGFMEGAATGKRGLAAGAAAALIFVAVILAAAGAAFSESFALREGSLFYLIPIGAGAAGGIAGTNMGK</sequence>
<organism evidence="2 3">
    <name type="scientific">Candidatus Allocopromorpha excrementigallinarum</name>
    <dbReference type="NCBI Taxonomy" id="2840742"/>
    <lineage>
        <taxon>Bacteria</taxon>
        <taxon>Bacillati</taxon>
        <taxon>Bacillota</taxon>
        <taxon>Clostridia</taxon>
        <taxon>Eubacteriales</taxon>
        <taxon>Eubacteriaceae</taxon>
        <taxon>Eubacteriaceae incertae sedis</taxon>
        <taxon>Candidatus Allocopromorpha</taxon>
    </lineage>
</organism>
<feature type="transmembrane region" description="Helical" evidence="1">
    <location>
        <begin position="12"/>
        <end position="31"/>
    </location>
</feature>
<reference evidence="2" key="2">
    <citation type="journal article" date="2021" name="PeerJ">
        <title>Extensive microbial diversity within the chicken gut microbiome revealed by metagenomics and culture.</title>
        <authorList>
            <person name="Gilroy R."/>
            <person name="Ravi A."/>
            <person name="Getino M."/>
            <person name="Pursley I."/>
            <person name="Horton D.L."/>
            <person name="Alikhan N.F."/>
            <person name="Baker D."/>
            <person name="Gharbi K."/>
            <person name="Hall N."/>
            <person name="Watson M."/>
            <person name="Adriaenssens E.M."/>
            <person name="Foster-Nyarko E."/>
            <person name="Jarju S."/>
            <person name="Secka A."/>
            <person name="Antonio M."/>
            <person name="Oren A."/>
            <person name="Chaudhuri R.R."/>
            <person name="La Ragione R."/>
            <person name="Hildebrand F."/>
            <person name="Pallen M.J."/>
        </authorList>
    </citation>
    <scope>NUCLEOTIDE SEQUENCE</scope>
    <source>
        <strain evidence="2">ChiHcec3-6078</strain>
    </source>
</reference>
<feature type="transmembrane region" description="Helical" evidence="1">
    <location>
        <begin position="100"/>
        <end position="120"/>
    </location>
</feature>
<dbReference type="EMBL" id="DVMP01000117">
    <property type="protein sequence ID" value="HIU26073.1"/>
    <property type="molecule type" value="Genomic_DNA"/>
</dbReference>
<gene>
    <name evidence="2" type="ORF">IAC50_06255</name>
</gene>
<reference evidence="2" key="1">
    <citation type="submission" date="2020-10" db="EMBL/GenBank/DDBJ databases">
        <authorList>
            <person name="Gilroy R."/>
        </authorList>
    </citation>
    <scope>NUCLEOTIDE SEQUENCE</scope>
    <source>
        <strain evidence="2">ChiHcec3-6078</strain>
    </source>
</reference>
<dbReference type="AlphaFoldDB" id="A0A9D1I2M8"/>
<dbReference type="Pfam" id="PF12670">
    <property type="entry name" value="DUF3792"/>
    <property type="match status" value="1"/>
</dbReference>
<dbReference type="Proteomes" id="UP000824090">
    <property type="component" value="Unassembled WGS sequence"/>
</dbReference>
<evidence type="ECO:0000256" key="1">
    <source>
        <dbReference type="SAM" id="Phobius"/>
    </source>
</evidence>
<dbReference type="InterPro" id="IPR023804">
    <property type="entry name" value="DUF3792_TM"/>
</dbReference>
<keyword evidence="1" id="KW-0472">Membrane</keyword>
<dbReference type="NCBIfam" id="TIGR04086">
    <property type="entry name" value="TIGR04086_membr"/>
    <property type="match status" value="1"/>
</dbReference>
<feature type="transmembrane region" description="Helical" evidence="1">
    <location>
        <begin position="37"/>
        <end position="56"/>
    </location>
</feature>